<dbReference type="InterPro" id="IPR036250">
    <property type="entry name" value="AcylCo_DH-like_C"/>
</dbReference>
<keyword evidence="5" id="KW-0560">Oxidoreductase</keyword>
<reference evidence="9 10" key="1">
    <citation type="submission" date="2024-03" db="EMBL/GenBank/DDBJ databases">
        <title>Natural products discovery in diverse microorganisms through a two-stage MS feature dereplication strategy.</title>
        <authorList>
            <person name="Zhang R."/>
        </authorList>
    </citation>
    <scope>NUCLEOTIDE SEQUENCE [LARGE SCALE GENOMIC DNA]</scope>
    <source>
        <strain evidence="9 10">18930</strain>
    </source>
</reference>
<feature type="domain" description="Acyl-CoA oxidase/dehydrogenase middle" evidence="7">
    <location>
        <begin position="459"/>
        <end position="541"/>
    </location>
</feature>
<feature type="domain" description="Acyl-CoA dehydrogenase/oxidase N-terminal" evidence="8">
    <location>
        <begin position="6"/>
        <end position="84"/>
    </location>
</feature>
<evidence type="ECO:0000256" key="2">
    <source>
        <dbReference type="ARBA" id="ARBA00009347"/>
    </source>
</evidence>
<evidence type="ECO:0000256" key="5">
    <source>
        <dbReference type="ARBA" id="ARBA00023002"/>
    </source>
</evidence>
<dbReference type="SUPFAM" id="SSF56645">
    <property type="entry name" value="Acyl-CoA dehydrogenase NM domain-like"/>
    <property type="match status" value="2"/>
</dbReference>
<dbReference type="PANTHER" id="PTHR43292">
    <property type="entry name" value="ACYL-COA DEHYDROGENASE"/>
    <property type="match status" value="1"/>
</dbReference>
<evidence type="ECO:0000259" key="7">
    <source>
        <dbReference type="Pfam" id="PF02770"/>
    </source>
</evidence>
<dbReference type="InterPro" id="IPR009075">
    <property type="entry name" value="AcylCo_DH/oxidase_C"/>
</dbReference>
<feature type="domain" description="Acyl-CoA dehydrogenase/oxidase C-terminal" evidence="6">
    <location>
        <begin position="214"/>
        <end position="332"/>
    </location>
</feature>
<dbReference type="InterPro" id="IPR013786">
    <property type="entry name" value="AcylCoA_DH/ox_N"/>
</dbReference>
<protein>
    <submittedName>
        <fullName evidence="9">Acyl-CoA dehydrogenase</fullName>
    </submittedName>
</protein>
<evidence type="ECO:0000256" key="4">
    <source>
        <dbReference type="ARBA" id="ARBA00022827"/>
    </source>
</evidence>
<dbReference type="EMBL" id="CP147846">
    <property type="protein sequence ID" value="WXG67295.1"/>
    <property type="molecule type" value="Genomic_DNA"/>
</dbReference>
<dbReference type="InterPro" id="IPR009100">
    <property type="entry name" value="AcylCoA_DH/oxidase_NM_dom_sf"/>
</dbReference>
<dbReference type="InterPro" id="IPR052161">
    <property type="entry name" value="Mycobact_Acyl-CoA_DH"/>
</dbReference>
<organism evidence="9 10">
    <name type="scientific">Rhodococcus sovatensis</name>
    <dbReference type="NCBI Taxonomy" id="1805840"/>
    <lineage>
        <taxon>Bacteria</taxon>
        <taxon>Bacillati</taxon>
        <taxon>Actinomycetota</taxon>
        <taxon>Actinomycetes</taxon>
        <taxon>Mycobacteriales</taxon>
        <taxon>Nocardiaceae</taxon>
        <taxon>Rhodococcus</taxon>
    </lineage>
</organism>
<evidence type="ECO:0000313" key="9">
    <source>
        <dbReference type="EMBL" id="WXG67295.1"/>
    </source>
</evidence>
<evidence type="ECO:0000256" key="3">
    <source>
        <dbReference type="ARBA" id="ARBA00022630"/>
    </source>
</evidence>
<keyword evidence="4" id="KW-0274">FAD</keyword>
<evidence type="ECO:0000313" key="10">
    <source>
        <dbReference type="Proteomes" id="UP001432000"/>
    </source>
</evidence>
<dbReference type="Pfam" id="PF02770">
    <property type="entry name" value="Acyl-CoA_dh_M"/>
    <property type="match status" value="1"/>
</dbReference>
<accession>A0ABZ2PGD1</accession>
<sequence length="705" mass="74288">MTIATTEDQHDVQQSIRSWVSSADPIGTLRADEQSGWRSHWQALADLGVFSVAVPDSAGGAGGTTADLAAMLEETGAGLVGGPVLGTVLAAIVLGKHRSAADICDGRTPVAVVLSGAVPEAREGENSLIVDGSVELAFGGADGVAVLLPVNRGGEQVWCIVAADTPGLKIESVLGVDRTVPLARVSLESVRIPAEAVFENVSTQYVHDLAVTLAAAEAAGIAGWCLRTAVEHAKFREQFGAPIGSFQAVKHLAADMLCRVEKTRAAAWDAAVAADSASGEFSLSAAVAGAIALDAAVDTAKDCIQILGGIGFTWEHDAHLYLRRALAVRQLLGGARRWRTRVTDLTRTGIRRTLSVDLGAAEELRAKTRDEVGAIVASEDPRGALASSGLGAAHWPRPHGRDASAAEQLLYAEELHRVGLTPPDLVIGWWAVPTILEHGTEEQIERFAGPTLRGDITWCQLFSEPEAGSDLASLRTTAKKVDGGWTLQGHKIWTSLAREADWAICLARTDRDAPKHKGISYFLLDMASPGIRIEPLREITGDAVFNEVFLDGVFVPDDSLVGRENDGWKLARTTLANERVAMSNGSTLGSALEDVVVTTVDDASVADRLGGLIADGLVGSLLEFRATLRRLGGQDPGAESSVRKLVGVRHRQDLAEFALEAAGPVGAVEGSLAKEMLLTRCLSIAGGTTQILLTVAAERILGLPR</sequence>
<dbReference type="InterPro" id="IPR006091">
    <property type="entry name" value="Acyl-CoA_Oxase/DH_mid-dom"/>
</dbReference>
<evidence type="ECO:0000259" key="6">
    <source>
        <dbReference type="Pfam" id="PF00441"/>
    </source>
</evidence>
<comment type="similarity">
    <text evidence="2">Belongs to the acyl-CoA dehydrogenase family.</text>
</comment>
<dbReference type="SUPFAM" id="SSF47203">
    <property type="entry name" value="Acyl-CoA dehydrogenase C-terminal domain-like"/>
    <property type="match status" value="2"/>
</dbReference>
<dbReference type="Gene3D" id="2.40.110.10">
    <property type="entry name" value="Butyryl-CoA Dehydrogenase, subunit A, domain 2"/>
    <property type="match status" value="1"/>
</dbReference>
<dbReference type="Gene3D" id="1.20.140.10">
    <property type="entry name" value="Butyryl-CoA Dehydrogenase, subunit A, domain 3"/>
    <property type="match status" value="2"/>
</dbReference>
<keyword evidence="10" id="KW-1185">Reference proteome</keyword>
<dbReference type="RefSeq" id="WP_338886739.1">
    <property type="nucleotide sequence ID" value="NZ_CP147846.1"/>
</dbReference>
<gene>
    <name evidence="9" type="ORF">WDS16_18840</name>
</gene>
<proteinExistence type="inferred from homology"/>
<dbReference type="Pfam" id="PF00441">
    <property type="entry name" value="Acyl-CoA_dh_1"/>
    <property type="match status" value="2"/>
</dbReference>
<evidence type="ECO:0000256" key="1">
    <source>
        <dbReference type="ARBA" id="ARBA00001974"/>
    </source>
</evidence>
<name>A0ABZ2PGD1_9NOCA</name>
<evidence type="ECO:0000259" key="8">
    <source>
        <dbReference type="Pfam" id="PF02771"/>
    </source>
</evidence>
<dbReference type="Gene3D" id="1.10.540.10">
    <property type="entry name" value="Acyl-CoA dehydrogenase/oxidase, N-terminal domain"/>
    <property type="match status" value="2"/>
</dbReference>
<dbReference type="Proteomes" id="UP001432000">
    <property type="component" value="Chromosome"/>
</dbReference>
<dbReference type="InterPro" id="IPR046373">
    <property type="entry name" value="Acyl-CoA_Oxase/DH_mid-dom_sf"/>
</dbReference>
<dbReference type="Pfam" id="PF02771">
    <property type="entry name" value="Acyl-CoA_dh_N"/>
    <property type="match status" value="1"/>
</dbReference>
<feature type="domain" description="Acyl-CoA dehydrogenase/oxidase C-terminal" evidence="6">
    <location>
        <begin position="565"/>
        <end position="701"/>
    </location>
</feature>
<comment type="cofactor">
    <cofactor evidence="1">
        <name>FAD</name>
        <dbReference type="ChEBI" id="CHEBI:57692"/>
    </cofactor>
</comment>
<dbReference type="PANTHER" id="PTHR43292:SF4">
    <property type="entry name" value="ACYL-COA DEHYDROGENASE FADE34"/>
    <property type="match status" value="1"/>
</dbReference>
<dbReference type="InterPro" id="IPR037069">
    <property type="entry name" value="AcylCoA_DH/ox_N_sf"/>
</dbReference>
<keyword evidence="3" id="KW-0285">Flavoprotein</keyword>